<dbReference type="PaxDb" id="4113-PGSC0003DMT400095248"/>
<evidence type="ECO:0000313" key="3">
    <source>
        <dbReference type="EnsemblPlants" id="PGSC0003DMT400095248"/>
    </source>
</evidence>
<protein>
    <recommendedName>
        <fullName evidence="2">Putative plant transposon protein domain-containing protein</fullName>
    </recommendedName>
</protein>
<evidence type="ECO:0000256" key="1">
    <source>
        <dbReference type="SAM" id="MobiDB-lite"/>
    </source>
</evidence>
<dbReference type="InParanoid" id="M1DVV9"/>
<dbReference type="EnsemblPlants" id="PGSC0003DMT400095248">
    <property type="protein sequence ID" value="PGSC0003DMT400095248"/>
    <property type="gene ID" value="PGSC0003DMG400044819"/>
</dbReference>
<evidence type="ECO:0000313" key="4">
    <source>
        <dbReference type="Proteomes" id="UP000011115"/>
    </source>
</evidence>
<dbReference type="Gramene" id="PGSC0003DMT400095248">
    <property type="protein sequence ID" value="PGSC0003DMT400095248"/>
    <property type="gene ID" value="PGSC0003DMG400044819"/>
</dbReference>
<dbReference type="HOGENOM" id="CLU_689653_0_0_1"/>
<keyword evidence="4" id="KW-1185">Reference proteome</keyword>
<feature type="domain" description="Putative plant transposon protein" evidence="2">
    <location>
        <begin position="55"/>
        <end position="218"/>
    </location>
</feature>
<dbReference type="Proteomes" id="UP000011115">
    <property type="component" value="Unassembled WGS sequence"/>
</dbReference>
<reference evidence="4" key="1">
    <citation type="journal article" date="2011" name="Nature">
        <title>Genome sequence and analysis of the tuber crop potato.</title>
        <authorList>
            <consortium name="The Potato Genome Sequencing Consortium"/>
        </authorList>
    </citation>
    <scope>NUCLEOTIDE SEQUENCE [LARGE SCALE GENOMIC DNA]</scope>
    <source>
        <strain evidence="4">cv. DM1-3 516 R44</strain>
    </source>
</reference>
<organism evidence="3 4">
    <name type="scientific">Solanum tuberosum</name>
    <name type="common">Potato</name>
    <dbReference type="NCBI Taxonomy" id="4113"/>
    <lineage>
        <taxon>Eukaryota</taxon>
        <taxon>Viridiplantae</taxon>
        <taxon>Streptophyta</taxon>
        <taxon>Embryophyta</taxon>
        <taxon>Tracheophyta</taxon>
        <taxon>Spermatophyta</taxon>
        <taxon>Magnoliopsida</taxon>
        <taxon>eudicotyledons</taxon>
        <taxon>Gunneridae</taxon>
        <taxon>Pentapetalae</taxon>
        <taxon>asterids</taxon>
        <taxon>lamiids</taxon>
        <taxon>Solanales</taxon>
        <taxon>Solanaceae</taxon>
        <taxon>Solanoideae</taxon>
        <taxon>Solaneae</taxon>
        <taxon>Solanum</taxon>
    </lineage>
</organism>
<dbReference type="AlphaFoldDB" id="M1DVV9"/>
<name>M1DVV9_SOLTU</name>
<proteinExistence type="predicted"/>
<dbReference type="Pfam" id="PF20167">
    <property type="entry name" value="Transposase_32"/>
    <property type="match status" value="1"/>
</dbReference>
<dbReference type="eggNOG" id="ENOG502R82Y">
    <property type="taxonomic scope" value="Eukaryota"/>
</dbReference>
<sequence length="400" mass="45404">MAGLNEENLPFARFPDAVSRERHHDNRNAGFCCERGFVLLKLEKKAHIFYARLMEFEWTPLTEAPPDARSTWVRELYAILPTVQWDDFHPIIRIWRVDIPLNATTINEALEFPEVPNAEYEAKLREIDLGWLRDTMIEPARRDQVYWATAEGITNSNWSPDAKRWLHFVTFPRASVVACAIQGIVLNVGAQIISEWKMFYRGNKKAFFLPGLITALCKSGSTSRSKKRRTGRASSSKTTVDSDDEAQLSESTYYDYSINKIYPTWVPSSCTEFWSSILVSGTRNGGLDRKSAIHRHTSVRNLSLHLSQAWSSFLGVSKTTDKRKESGKGRLKCLRRIQAWFQVPTSTLWLSTDTALARSLLSTGLLLMTIDTPQLGDQRSRSDFKGEPVLSGCHGVLLIV</sequence>
<dbReference type="InterPro" id="IPR046796">
    <property type="entry name" value="Transposase_32_dom"/>
</dbReference>
<accession>M1DVV9</accession>
<evidence type="ECO:0000259" key="2">
    <source>
        <dbReference type="Pfam" id="PF20167"/>
    </source>
</evidence>
<reference evidence="3" key="2">
    <citation type="submission" date="2015-06" db="UniProtKB">
        <authorList>
            <consortium name="EnsemblPlants"/>
        </authorList>
    </citation>
    <scope>IDENTIFICATION</scope>
    <source>
        <strain evidence="3">DM1-3 516 R44</strain>
    </source>
</reference>
<feature type="region of interest" description="Disordered" evidence="1">
    <location>
        <begin position="223"/>
        <end position="243"/>
    </location>
</feature>